<dbReference type="Pfam" id="PF11781">
    <property type="entry name" value="Zn_ribbon_RRN7"/>
    <property type="match status" value="1"/>
</dbReference>
<evidence type="ECO:0000256" key="11">
    <source>
        <dbReference type="ARBA" id="ARBA00032500"/>
    </source>
</evidence>
<evidence type="ECO:0000256" key="9">
    <source>
        <dbReference type="ARBA" id="ARBA00023163"/>
    </source>
</evidence>
<evidence type="ECO:0000313" key="14">
    <source>
        <dbReference type="Proteomes" id="UP000472273"/>
    </source>
</evidence>
<reference evidence="13" key="1">
    <citation type="submission" date="2025-08" db="UniProtKB">
        <authorList>
            <consortium name="Ensembl"/>
        </authorList>
    </citation>
    <scope>IDENTIFICATION</scope>
</reference>
<dbReference type="AlphaFoldDB" id="A0A670Z0E9"/>
<dbReference type="GO" id="GO:0042790">
    <property type="term" value="P:nucleolar large rRNA transcription by RNA polymerase I"/>
    <property type="evidence" value="ECO:0007669"/>
    <property type="project" value="TreeGrafter"/>
</dbReference>
<evidence type="ECO:0000256" key="10">
    <source>
        <dbReference type="ARBA" id="ARBA00023242"/>
    </source>
</evidence>
<evidence type="ECO:0000259" key="12">
    <source>
        <dbReference type="Pfam" id="PF11781"/>
    </source>
</evidence>
<dbReference type="GO" id="GO:0070860">
    <property type="term" value="C:RNA polymerase I core factor complex"/>
    <property type="evidence" value="ECO:0007669"/>
    <property type="project" value="InterPro"/>
</dbReference>
<comment type="similarity">
    <text evidence="2">Belongs to the RRN7/TAF1B family.</text>
</comment>
<evidence type="ECO:0000256" key="3">
    <source>
        <dbReference type="ARBA" id="ARBA00018994"/>
    </source>
</evidence>
<keyword evidence="8" id="KW-0238">DNA-binding</keyword>
<dbReference type="Proteomes" id="UP000472273">
    <property type="component" value="Unplaced"/>
</dbReference>
<feature type="domain" description="RRN7-type" evidence="12">
    <location>
        <begin position="4"/>
        <end position="36"/>
    </location>
</feature>
<dbReference type="GeneTree" id="ENSGT00440000033827"/>
<reference evidence="13" key="2">
    <citation type="submission" date="2025-09" db="UniProtKB">
        <authorList>
            <consortium name="Ensembl"/>
        </authorList>
    </citation>
    <scope>IDENTIFICATION</scope>
</reference>
<name>A0A670Z0E9_PSETE</name>
<dbReference type="InterPro" id="IPR021752">
    <property type="entry name" value="TF_Rrn7_Zf"/>
</dbReference>
<keyword evidence="10" id="KW-0539">Nucleus</keyword>
<organism evidence="13 14">
    <name type="scientific">Pseudonaja textilis</name>
    <name type="common">Eastern brown snake</name>
    <dbReference type="NCBI Taxonomy" id="8673"/>
    <lineage>
        <taxon>Eukaryota</taxon>
        <taxon>Metazoa</taxon>
        <taxon>Chordata</taxon>
        <taxon>Craniata</taxon>
        <taxon>Vertebrata</taxon>
        <taxon>Euteleostomi</taxon>
        <taxon>Lepidosauria</taxon>
        <taxon>Squamata</taxon>
        <taxon>Bifurcata</taxon>
        <taxon>Unidentata</taxon>
        <taxon>Episquamata</taxon>
        <taxon>Toxicofera</taxon>
        <taxon>Serpentes</taxon>
        <taxon>Colubroidea</taxon>
        <taxon>Elapidae</taxon>
        <taxon>Hydrophiinae</taxon>
        <taxon>Pseudonaja</taxon>
    </lineage>
</organism>
<keyword evidence="9" id="KW-0804">Transcription</keyword>
<protein>
    <recommendedName>
        <fullName evidence="3">TATA box-binding protein-associated factor RNA polymerase I subunit B</fullName>
    </recommendedName>
    <alternativeName>
        <fullName evidence="11">TATA box-binding protein-associated factor 1B</fullName>
    </alternativeName>
</protein>
<dbReference type="PANTHER" id="PTHR31576">
    <property type="entry name" value="TATA BOX-BINDING PROTEIN-ASSOCIATED FACTOR RNA POLYMERASE I SUBUNIT B"/>
    <property type="match status" value="1"/>
</dbReference>
<keyword evidence="14" id="KW-1185">Reference proteome</keyword>
<keyword evidence="4" id="KW-0479">Metal-binding</keyword>
<keyword evidence="6" id="KW-0862">Zinc</keyword>
<sequence length="238" mass="26660">MDLEDYNEPCGYCSAVSWSVTEEGRFYCTSCHTVIEVREVQTGDVITNARAQSISRGLRKGKNKFDKGWEWYICEGFQYILRKQAEALQSLGVSSQMKVFCSFLTNKKNQIVKYNRTKFGKTEQNKNQLLPTHTPTTAGHTSHLMGSIPLWVPQARWQNQVLSAFRNSINEGAILISGGIMFQRDGVTTEKALLGPTRCISLRCGTCSIPCLLALMGRIDVTGKRCFSDNLDPTQEGL</sequence>
<dbReference type="GO" id="GO:0008270">
    <property type="term" value="F:zinc ion binding"/>
    <property type="evidence" value="ECO:0007669"/>
    <property type="project" value="UniProtKB-KW"/>
</dbReference>
<evidence type="ECO:0000256" key="4">
    <source>
        <dbReference type="ARBA" id="ARBA00022723"/>
    </source>
</evidence>
<dbReference type="GO" id="GO:0001164">
    <property type="term" value="F:RNA polymerase I core promoter sequence-specific DNA binding"/>
    <property type="evidence" value="ECO:0007669"/>
    <property type="project" value="InterPro"/>
</dbReference>
<keyword evidence="5" id="KW-0863">Zinc-finger</keyword>
<dbReference type="Ensembl" id="ENSPTXT00000018069.1">
    <property type="protein sequence ID" value="ENSPTXP00000017542.1"/>
    <property type="gene ID" value="ENSPTXG00000012054.1"/>
</dbReference>
<evidence type="ECO:0000256" key="5">
    <source>
        <dbReference type="ARBA" id="ARBA00022771"/>
    </source>
</evidence>
<comment type="subcellular location">
    <subcellularLocation>
        <location evidence="1">Nucleus</location>
        <location evidence="1">Nucleolus</location>
    </subcellularLocation>
</comment>
<dbReference type="GO" id="GO:0005668">
    <property type="term" value="C:RNA polymerase transcription factor SL1 complex"/>
    <property type="evidence" value="ECO:0007669"/>
    <property type="project" value="TreeGrafter"/>
</dbReference>
<proteinExistence type="inferred from homology"/>
<evidence type="ECO:0000256" key="7">
    <source>
        <dbReference type="ARBA" id="ARBA00023015"/>
    </source>
</evidence>
<evidence type="ECO:0000313" key="13">
    <source>
        <dbReference type="Ensembl" id="ENSPTXP00000017542.1"/>
    </source>
</evidence>
<accession>A0A670Z0E9</accession>
<dbReference type="InterPro" id="IPR033599">
    <property type="entry name" value="TAF1B/Rrn7"/>
</dbReference>
<evidence type="ECO:0000256" key="2">
    <source>
        <dbReference type="ARBA" id="ARBA00006899"/>
    </source>
</evidence>
<evidence type="ECO:0000256" key="1">
    <source>
        <dbReference type="ARBA" id="ARBA00004604"/>
    </source>
</evidence>
<evidence type="ECO:0000256" key="6">
    <source>
        <dbReference type="ARBA" id="ARBA00022833"/>
    </source>
</evidence>
<dbReference type="PANTHER" id="PTHR31576:SF2">
    <property type="entry name" value="TATA BOX-BINDING PROTEIN-ASSOCIATED FACTOR RNA POLYMERASE I SUBUNIT B"/>
    <property type="match status" value="1"/>
</dbReference>
<keyword evidence="7" id="KW-0805">Transcription regulation</keyword>
<evidence type="ECO:0000256" key="8">
    <source>
        <dbReference type="ARBA" id="ARBA00023125"/>
    </source>
</evidence>